<gene>
    <name evidence="2" type="ORF">PX52LOC_00975</name>
    <name evidence="3" type="ORF">PX52LOC_05618</name>
</gene>
<protein>
    <submittedName>
        <fullName evidence="3">Helix-turn-helix domain-containing protein</fullName>
    </submittedName>
</protein>
<reference evidence="4" key="1">
    <citation type="submission" date="2019-08" db="EMBL/GenBank/DDBJ databases">
        <title>Limnoglobus roseus gen. nov., sp. nov., a novel freshwater planctomycete with a giant genome from the family Gemmataceae.</title>
        <authorList>
            <person name="Kulichevskaya I.S."/>
            <person name="Naumoff D.G."/>
            <person name="Miroshnikov K."/>
            <person name="Ivanova A."/>
            <person name="Philippov D.A."/>
            <person name="Hakobyan A."/>
            <person name="Rijpstra I.C."/>
            <person name="Sinninghe Damste J.S."/>
            <person name="Liesack W."/>
            <person name="Dedysh S.N."/>
        </authorList>
    </citation>
    <scope>NUCLEOTIDE SEQUENCE [LARGE SCALE GENOMIC DNA]</scope>
    <source>
        <strain evidence="4">PX52</strain>
    </source>
</reference>
<feature type="compositionally biased region" description="Basic residues" evidence="1">
    <location>
        <begin position="159"/>
        <end position="168"/>
    </location>
</feature>
<dbReference type="Proteomes" id="UP000324974">
    <property type="component" value="Chromosome"/>
</dbReference>
<proteinExistence type="predicted"/>
<dbReference type="RefSeq" id="WP_149109026.1">
    <property type="nucleotide sequence ID" value="NZ_CP042425.1"/>
</dbReference>
<keyword evidence="4" id="KW-1185">Reference proteome</keyword>
<evidence type="ECO:0000313" key="3">
    <source>
        <dbReference type="EMBL" id="QEL18586.1"/>
    </source>
</evidence>
<sequence>MARADKVVVRLAGDQRHALDRLRQTGPHPAALRRRAAILLHADARGPDAWTDDDIADHLDTSRNTVMRVRQEFAADGLDATRHRKKPTGRQYRKPDGKPEAQLIALACSAAPDGRGKWAMKLRADKPAERAVVAPIDPATAWRTLPKTTSSRGSGNRGSSRRGRPWRS</sequence>
<accession>A0A5C1AKP7</accession>
<evidence type="ECO:0000256" key="1">
    <source>
        <dbReference type="SAM" id="MobiDB-lite"/>
    </source>
</evidence>
<dbReference type="KEGG" id="lrs:PX52LOC_00975"/>
<dbReference type="EMBL" id="CP042425">
    <property type="protein sequence ID" value="QEL18586.1"/>
    <property type="molecule type" value="Genomic_DNA"/>
</dbReference>
<organism evidence="3 4">
    <name type="scientific">Limnoglobus roseus</name>
    <dbReference type="NCBI Taxonomy" id="2598579"/>
    <lineage>
        <taxon>Bacteria</taxon>
        <taxon>Pseudomonadati</taxon>
        <taxon>Planctomycetota</taxon>
        <taxon>Planctomycetia</taxon>
        <taxon>Gemmatales</taxon>
        <taxon>Gemmataceae</taxon>
        <taxon>Limnoglobus</taxon>
    </lineage>
</organism>
<evidence type="ECO:0000313" key="4">
    <source>
        <dbReference type="Proteomes" id="UP000324974"/>
    </source>
</evidence>
<name>A0A5C1AKP7_9BACT</name>
<feature type="region of interest" description="Disordered" evidence="1">
    <location>
        <begin position="135"/>
        <end position="168"/>
    </location>
</feature>
<dbReference type="KEGG" id="lrs:PX52LOC_05618"/>
<reference evidence="3" key="2">
    <citation type="journal article" date="2020" name="Int. J. Syst. Evol. Microbiol.">
        <title>Limnoglobus roseus gen. nov., sp. nov., a novel freshwater planctomycete with a giant genome from the family Gemmataceae.</title>
        <authorList>
            <person name="Kulichevskaya I.S."/>
            <person name="Naumoff D.G."/>
            <person name="Miroshnikov K.K."/>
            <person name="Ivanova A.A."/>
            <person name="Philippov D.A."/>
            <person name="Hakobyan A."/>
            <person name="Rijpstra W.I.C."/>
            <person name="Damste J.S.S."/>
            <person name="Liesack W."/>
            <person name="Dedysh S.N."/>
        </authorList>
    </citation>
    <scope>NUCLEOTIDE SEQUENCE</scope>
    <source>
        <strain evidence="3">PX52</strain>
    </source>
</reference>
<dbReference type="AlphaFoldDB" id="A0A5C1AKP7"/>
<feature type="compositionally biased region" description="Basic residues" evidence="1">
    <location>
        <begin position="82"/>
        <end position="92"/>
    </location>
</feature>
<dbReference type="Pfam" id="PF13384">
    <property type="entry name" value="HTH_23"/>
    <property type="match status" value="1"/>
</dbReference>
<feature type="region of interest" description="Disordered" evidence="1">
    <location>
        <begin position="74"/>
        <end position="99"/>
    </location>
</feature>
<dbReference type="EMBL" id="CP042425">
    <property type="protein sequence ID" value="QEL14111.1"/>
    <property type="molecule type" value="Genomic_DNA"/>
</dbReference>
<evidence type="ECO:0000313" key="2">
    <source>
        <dbReference type="EMBL" id="QEL14111.1"/>
    </source>
</evidence>
<dbReference type="OrthoDB" id="69748at2"/>